<dbReference type="RefSeq" id="WP_158406874.1">
    <property type="nucleotide sequence ID" value="NZ_CP033454.1"/>
</dbReference>
<name>A0AAE6UIP9_EHRRU</name>
<reference evidence="1 2" key="1">
    <citation type="submission" date="2018-10" db="EMBL/GenBank/DDBJ databases">
        <title>Propagation and draft genome sequences of three atypical Erhlichia ruminantium isolates.</title>
        <authorList>
            <person name="Liebenberg J."/>
            <person name="Steyn H."/>
            <person name="Josemans A."/>
            <person name="Zweygarth E."/>
        </authorList>
    </citation>
    <scope>NUCLEOTIDE SEQUENCE [LARGE SCALE GENOMIC DNA]</scope>
    <source>
        <strain evidence="1 2">Omatjenne</strain>
    </source>
</reference>
<protein>
    <submittedName>
        <fullName evidence="1">Uncharacterized protein</fullName>
    </submittedName>
</protein>
<accession>A0AAE6UIP9</accession>
<evidence type="ECO:0000313" key="2">
    <source>
        <dbReference type="Proteomes" id="UP000422822"/>
    </source>
</evidence>
<proteinExistence type="predicted"/>
<organism evidence="1 2">
    <name type="scientific">Ehrlichia ruminantium</name>
    <name type="common">heartwater rickettsia</name>
    <name type="synonym">Cowdria ruminantium</name>
    <dbReference type="NCBI Taxonomy" id="779"/>
    <lineage>
        <taxon>Bacteria</taxon>
        <taxon>Pseudomonadati</taxon>
        <taxon>Pseudomonadota</taxon>
        <taxon>Alphaproteobacteria</taxon>
        <taxon>Rickettsiales</taxon>
        <taxon>Anaplasmataceae</taxon>
        <taxon>Ehrlichia</taxon>
    </lineage>
</organism>
<gene>
    <name evidence="1" type="ORF">EDL80_03930</name>
</gene>
<dbReference type="Proteomes" id="UP000422822">
    <property type="component" value="Chromosome"/>
</dbReference>
<dbReference type="AlphaFoldDB" id="A0AAE6UIP9"/>
<keyword evidence="2" id="KW-1185">Reference proteome</keyword>
<dbReference type="EMBL" id="CP033455">
    <property type="protein sequence ID" value="QGR03687.1"/>
    <property type="molecule type" value="Genomic_DNA"/>
</dbReference>
<dbReference type="PROSITE" id="PS51257">
    <property type="entry name" value="PROKAR_LIPOPROTEIN"/>
    <property type="match status" value="1"/>
</dbReference>
<evidence type="ECO:0000313" key="1">
    <source>
        <dbReference type="EMBL" id="QGR03687.1"/>
    </source>
</evidence>
<sequence>MKIEMLVLLVTVLLAVIIIVVSCVIYCSRKVCEVSEQNALINNGIEKERSDSSEAICHTIAHDLHEGNYDDTEMDFSDDEDVSYNKQDRARLPILIDDTKLNSVPLRDCSQIWCGERRGEGLQQGNGVCLTSVGALGYKCHSSSIMYPMSSERVDCQDEILPVSYNLSGSGSSDILLDQSCSKSIFESDRLYSTSGLFSGVGHFNSAGADCDSLIGDTCGYERLSSKGFSSERCKVGVKPHDSIGEFASNRGRIFGEIARQDDMGHTLPTAGLLDNVLSSDSSQSAGCGLGDATACNSSIQTQDVILDKPVSELLKNVVSPNPVLQVDQMDTADIEKSMPDLLACCLQRSDSSKDDGVDNTGVHNDRVLCSIGPHNIESRLSTVMHNAVDQQFLNQVAGMTFESLLKMLSNMDSNIRFMLNSAEINLYLILNDPMMNIRLMCSHPRIFQAAIHTRYAISGSCGSRSMSTTSTRSRKIHLHSKKFPCVSKRKSTMARVCRGQKVSVISSKANGTCLTRNVNQSSKEDTANHTMLPLNGTIRITQVMDRNISTMGLPYNRSDQSLVRHTINRRSIGHYVDGESTMENQELACLDTGELRKQQYLDSTYLRRTCAYEAPSMSTQVVQSVMRVDPNDSLDAVLKLEYDRLDNILLEMNDRSLQNKIRDECLNVHSMILQVMQCIDQEVIYPTIQSWVVQRGEALYNKHKVTLVRDCIRLLTSDIKGSCTDKSCRQALVSRLTHKVESYIRSEYIIQVHNIARKKAITMAYKNVLVMMTNKVRSKHTIIQNVVKGYVKHTNNPKKGMLSALVSKIVNDREELDVFRSFHKLANFFMNKAKVRTISIVRESLKEHKQEISSTVVRNSVIEKIRNSVCNGFEESPSSHMNCIIGDESNVISLGLTQAKHRIF</sequence>